<dbReference type="Pfam" id="PF00728">
    <property type="entry name" value="Glyco_hydro_20"/>
    <property type="match status" value="1"/>
</dbReference>
<feature type="domain" description="Reverse transcriptase" evidence="8">
    <location>
        <begin position="1"/>
        <end position="307"/>
    </location>
</feature>
<name>A0A2B4RXY2_STYPI</name>
<evidence type="ECO:0000259" key="8">
    <source>
        <dbReference type="PROSITE" id="PS50878"/>
    </source>
</evidence>
<dbReference type="Proteomes" id="UP000225706">
    <property type="component" value="Unassembled WGS sequence"/>
</dbReference>
<dbReference type="GO" id="GO:0016020">
    <property type="term" value="C:membrane"/>
    <property type="evidence" value="ECO:0007669"/>
    <property type="project" value="TreeGrafter"/>
</dbReference>
<dbReference type="AlphaFoldDB" id="A0A2B4RXY2"/>
<evidence type="ECO:0000256" key="5">
    <source>
        <dbReference type="ARBA" id="ARBA00022801"/>
    </source>
</evidence>
<feature type="signal peptide" evidence="7">
    <location>
        <begin position="1"/>
        <end position="16"/>
    </location>
</feature>
<dbReference type="InterPro" id="IPR017853">
    <property type="entry name" value="GH"/>
</dbReference>
<dbReference type="GO" id="GO:0005975">
    <property type="term" value="P:carbohydrate metabolic process"/>
    <property type="evidence" value="ECO:0007669"/>
    <property type="project" value="InterPro"/>
</dbReference>
<dbReference type="EMBL" id="LSMT01000278">
    <property type="protein sequence ID" value="PFX21410.1"/>
    <property type="molecule type" value="Genomic_DNA"/>
</dbReference>
<evidence type="ECO:0000256" key="4">
    <source>
        <dbReference type="ARBA" id="ARBA00022729"/>
    </source>
</evidence>
<sequence length="852" mass="95800">MISCVLFLSIVGPLCASLKRSSEPQRIAAPDAVSNSLWPLPASVTASGPRLSVSPAFVIQTSSKSGVVKRGITRYLEIILRKIGGNQVHNPSEKSETLTELVLNVRSDAEILSVETSYWYMLNITNGQANIEAKTPYGALNKVSGLVLVDYAKAFDMVDHELLLKKLEVYGVKNQELNWCQSYLSDRKQVVCLDGNKSSEAFMRHGVPQGSILGPLFFILFINDLPLHVSGTIDLYADDTTISASADVNNIPSLQSSLKTSFGEIQQWAMANKLPLNESKTKVLTVTGKRLAPRIQQDALVILGTSLKALANVDCVSLLGLNIDSALSFNAHADKVCKKLASRIAVLRKIRTYLPLPQRIQYYNSIISPVMSYVSAIWSNCDKELLYRVFKLQKRAARVILYAERMAPSVELFNRLKWIPFYEKSVSANLSAFPDLTFSEVEAYAQKESGCRHTIKGYKFFAEPGYLHDVKGSKTEQNVVLSFVFAIGWRKDYDNEIPRRRYFPLELLYNILDGMSSVKLNVFHFHFADFCRFSVQSKLYPDLRNNESQFYSQEQVKSLVSFAADRGIRVIPEVESAFHVLGMIGLENKTKGLYFCNNSMGYVELYNDPEGVTMNTMKGILEEMMTLFPDQYFHLGLDEVITTSLCTLEKTKELEQELLKFLQQKGKTPYAWQEALLSTAAAINGTVLQAWKGVSLKTLIDKGFQVINALQNYFYLNVLSNASVSWTDIATGLNPNEQTMLLGGEMAMWTDDYCFVSQCFLYKRAKPVAWWMYGPDAESQFTESVSGIIWPRAIVGAGSFWNYQADLKPDSPEFQMRVDSQHKRMIERGILTCPMGCKCDYLSRCGQSYPHP</sequence>
<reference evidence="10" key="1">
    <citation type="journal article" date="2017" name="bioRxiv">
        <title>Comparative analysis of the genomes of Stylophora pistillata and Acropora digitifera provides evidence for extensive differences between species of corals.</title>
        <authorList>
            <person name="Voolstra C.R."/>
            <person name="Li Y."/>
            <person name="Liew Y.J."/>
            <person name="Baumgarten S."/>
            <person name="Zoccola D."/>
            <person name="Flot J.-F."/>
            <person name="Tambutte S."/>
            <person name="Allemand D."/>
            <person name="Aranda M."/>
        </authorList>
    </citation>
    <scope>NUCLEOTIDE SEQUENCE [LARGE SCALE GENOMIC DNA]</scope>
</reference>
<evidence type="ECO:0000256" key="7">
    <source>
        <dbReference type="SAM" id="SignalP"/>
    </source>
</evidence>
<evidence type="ECO:0000256" key="3">
    <source>
        <dbReference type="ARBA" id="ARBA00012663"/>
    </source>
</evidence>
<dbReference type="InterPro" id="IPR029018">
    <property type="entry name" value="Hex-like_dom2"/>
</dbReference>
<evidence type="ECO:0000256" key="6">
    <source>
        <dbReference type="PIRSR" id="PIRSR625705-1"/>
    </source>
</evidence>
<comment type="caution">
    <text evidence="9">The sequence shown here is derived from an EMBL/GenBank/DDBJ whole genome shotgun (WGS) entry which is preliminary data.</text>
</comment>
<evidence type="ECO:0000313" key="9">
    <source>
        <dbReference type="EMBL" id="PFX21410.1"/>
    </source>
</evidence>
<keyword evidence="4 7" id="KW-0732">Signal</keyword>
<dbReference type="PROSITE" id="PS50878">
    <property type="entry name" value="RT_POL"/>
    <property type="match status" value="1"/>
</dbReference>
<dbReference type="SUPFAM" id="SSF51445">
    <property type="entry name" value="(Trans)glycosidases"/>
    <property type="match status" value="1"/>
</dbReference>
<dbReference type="OrthoDB" id="5948131at2759"/>
<proteinExistence type="inferred from homology"/>
<comment type="similarity">
    <text evidence="2">Belongs to the glycosyl hydrolase 20 family.</text>
</comment>
<evidence type="ECO:0000256" key="1">
    <source>
        <dbReference type="ARBA" id="ARBA00001231"/>
    </source>
</evidence>
<dbReference type="SUPFAM" id="SSF55545">
    <property type="entry name" value="beta-N-acetylhexosaminidase-like domain"/>
    <property type="match status" value="1"/>
</dbReference>
<keyword evidence="10" id="KW-1185">Reference proteome</keyword>
<dbReference type="PANTHER" id="PTHR22600:SF26">
    <property type="entry name" value="BETA-N-ACETYLHEXOSAMINIDASE"/>
    <property type="match status" value="1"/>
</dbReference>
<dbReference type="Gene3D" id="3.20.20.80">
    <property type="entry name" value="Glycosidases"/>
    <property type="match status" value="1"/>
</dbReference>
<dbReference type="GO" id="GO:0004563">
    <property type="term" value="F:beta-N-acetylhexosaminidase activity"/>
    <property type="evidence" value="ECO:0007669"/>
    <property type="project" value="UniProtKB-EC"/>
</dbReference>
<feature type="active site" description="Proton donor" evidence="6">
    <location>
        <position position="639"/>
    </location>
</feature>
<dbReference type="EC" id="3.2.1.52" evidence="3"/>
<feature type="chain" id="PRO_5012902736" description="beta-N-acetylhexosaminidase" evidence="7">
    <location>
        <begin position="17"/>
        <end position="852"/>
    </location>
</feature>
<dbReference type="Gene3D" id="3.30.379.10">
    <property type="entry name" value="Chitobiase/beta-hexosaminidase domain 2-like"/>
    <property type="match status" value="1"/>
</dbReference>
<keyword evidence="5" id="KW-0378">Hydrolase</keyword>
<organism evidence="9 10">
    <name type="scientific">Stylophora pistillata</name>
    <name type="common">Smooth cauliflower coral</name>
    <dbReference type="NCBI Taxonomy" id="50429"/>
    <lineage>
        <taxon>Eukaryota</taxon>
        <taxon>Metazoa</taxon>
        <taxon>Cnidaria</taxon>
        <taxon>Anthozoa</taxon>
        <taxon>Hexacorallia</taxon>
        <taxon>Scleractinia</taxon>
        <taxon>Astrocoeniina</taxon>
        <taxon>Pocilloporidae</taxon>
        <taxon>Stylophora</taxon>
    </lineage>
</organism>
<accession>A0A2B4RXY2</accession>
<comment type="catalytic activity">
    <reaction evidence="1">
        <text>Hydrolysis of terminal non-reducing N-acetyl-D-hexosamine residues in N-acetyl-beta-D-hexosaminides.</text>
        <dbReference type="EC" id="3.2.1.52"/>
    </reaction>
</comment>
<dbReference type="InterPro" id="IPR015883">
    <property type="entry name" value="Glyco_hydro_20_cat"/>
</dbReference>
<dbReference type="PANTHER" id="PTHR22600">
    <property type="entry name" value="BETA-HEXOSAMINIDASE"/>
    <property type="match status" value="1"/>
</dbReference>
<gene>
    <name evidence="9" type="primary">HEXO1</name>
    <name evidence="9" type="ORF">AWC38_SpisGene14103</name>
</gene>
<evidence type="ECO:0000256" key="2">
    <source>
        <dbReference type="ARBA" id="ARBA00006285"/>
    </source>
</evidence>
<evidence type="ECO:0000313" key="10">
    <source>
        <dbReference type="Proteomes" id="UP000225706"/>
    </source>
</evidence>
<dbReference type="Pfam" id="PF00078">
    <property type="entry name" value="RVT_1"/>
    <property type="match status" value="1"/>
</dbReference>
<dbReference type="InterPro" id="IPR000477">
    <property type="entry name" value="RT_dom"/>
</dbReference>
<dbReference type="GO" id="GO:0030203">
    <property type="term" value="P:glycosaminoglycan metabolic process"/>
    <property type="evidence" value="ECO:0007669"/>
    <property type="project" value="TreeGrafter"/>
</dbReference>
<protein>
    <recommendedName>
        <fullName evidence="3">beta-N-acetylhexosaminidase</fullName>
        <ecNumber evidence="3">3.2.1.52</ecNumber>
    </recommendedName>
</protein>
<dbReference type="InterPro" id="IPR025705">
    <property type="entry name" value="Beta_hexosaminidase_sua/sub"/>
</dbReference>